<keyword evidence="1" id="KW-1133">Transmembrane helix</keyword>
<protein>
    <submittedName>
        <fullName evidence="2">Uncharacterized protein</fullName>
    </submittedName>
</protein>
<proteinExistence type="predicted"/>
<name>A0ABW4JPB5_9BACL</name>
<keyword evidence="3" id="KW-1185">Reference proteome</keyword>
<evidence type="ECO:0000256" key="1">
    <source>
        <dbReference type="SAM" id="Phobius"/>
    </source>
</evidence>
<dbReference type="EMBL" id="JBHUCX010000099">
    <property type="protein sequence ID" value="MFD1677709.1"/>
    <property type="molecule type" value="Genomic_DNA"/>
</dbReference>
<comment type="caution">
    <text evidence="2">The sequence shown here is derived from an EMBL/GenBank/DDBJ whole genome shotgun (WGS) entry which is preliminary data.</text>
</comment>
<feature type="transmembrane region" description="Helical" evidence="1">
    <location>
        <begin position="70"/>
        <end position="90"/>
    </location>
</feature>
<keyword evidence="1" id="KW-0472">Membrane</keyword>
<sequence>MSIRSLAHQHIGRPVVVRSRYGVHRGILHHVDDNGMYLRLANGNQLTSAAQQATVQTLGEAGGELDAEHVFWPLFFIPWAFALALSPWYYGPYWW</sequence>
<reference evidence="3" key="1">
    <citation type="journal article" date="2019" name="Int. J. Syst. Evol. Microbiol.">
        <title>The Global Catalogue of Microorganisms (GCM) 10K type strain sequencing project: providing services to taxonomists for standard genome sequencing and annotation.</title>
        <authorList>
            <consortium name="The Broad Institute Genomics Platform"/>
            <consortium name="The Broad Institute Genome Sequencing Center for Infectious Disease"/>
            <person name="Wu L."/>
            <person name="Ma J."/>
        </authorList>
    </citation>
    <scope>NUCLEOTIDE SEQUENCE [LARGE SCALE GENOMIC DNA]</scope>
    <source>
        <strain evidence="3">CGMCC 1.12286</strain>
    </source>
</reference>
<keyword evidence="1" id="KW-0812">Transmembrane</keyword>
<dbReference type="RefSeq" id="WP_377945621.1">
    <property type="nucleotide sequence ID" value="NZ_JBHUCX010000099.1"/>
</dbReference>
<organism evidence="2 3">
    <name type="scientific">Alicyclobacillus fodiniaquatilis</name>
    <dbReference type="NCBI Taxonomy" id="1661150"/>
    <lineage>
        <taxon>Bacteria</taxon>
        <taxon>Bacillati</taxon>
        <taxon>Bacillota</taxon>
        <taxon>Bacilli</taxon>
        <taxon>Bacillales</taxon>
        <taxon>Alicyclobacillaceae</taxon>
        <taxon>Alicyclobacillus</taxon>
    </lineage>
</organism>
<gene>
    <name evidence="2" type="ORF">ACFSB2_23895</name>
</gene>
<evidence type="ECO:0000313" key="3">
    <source>
        <dbReference type="Proteomes" id="UP001597079"/>
    </source>
</evidence>
<accession>A0ABW4JPB5</accession>
<dbReference type="Proteomes" id="UP001597079">
    <property type="component" value="Unassembled WGS sequence"/>
</dbReference>
<evidence type="ECO:0000313" key="2">
    <source>
        <dbReference type="EMBL" id="MFD1677709.1"/>
    </source>
</evidence>